<evidence type="ECO:0000313" key="1">
    <source>
        <dbReference type="EMBL" id="TFE86358.1"/>
    </source>
</evidence>
<proteinExistence type="predicted"/>
<comment type="caution">
    <text evidence="1">The sequence shown here is derived from an EMBL/GenBank/DDBJ whole genome shotgun (WGS) entry which is preliminary data.</text>
</comment>
<dbReference type="RefSeq" id="WP_134754158.1">
    <property type="nucleotide sequence ID" value="NZ_MYFO02000014.1"/>
</dbReference>
<protein>
    <submittedName>
        <fullName evidence="1">Uncharacterized protein</fullName>
    </submittedName>
</protein>
<dbReference type="Proteomes" id="UP000298246">
    <property type="component" value="Unassembled WGS sequence"/>
</dbReference>
<sequence>MSCSELHDQLNELGLKRIQYLEKSVYEVDMTDEATDSAYTFTVSILRYEDGETAVQLEEAGMDNTVMVPLHIRCAALNKLREIEQICRNSRTDPAVESAAHATNGSMAPNMDEMKKLGNEMKQMKTNSELLEENMIPDPIQ</sequence>
<dbReference type="EMBL" id="MYFO01000019">
    <property type="protein sequence ID" value="TFE86358.1"/>
    <property type="molecule type" value="Genomic_DNA"/>
</dbReference>
<gene>
    <name evidence="1" type="ORF">B5M42_14810</name>
</gene>
<dbReference type="AlphaFoldDB" id="A0A4Y8PYN5"/>
<dbReference type="OrthoDB" id="2596663at2"/>
<evidence type="ECO:0000313" key="2">
    <source>
        <dbReference type="Proteomes" id="UP000298246"/>
    </source>
</evidence>
<reference evidence="1 2" key="1">
    <citation type="submission" date="2017-03" db="EMBL/GenBank/DDBJ databases">
        <title>Isolation of Levoglucosan Utilizing Bacteria.</title>
        <authorList>
            <person name="Arya A.S."/>
        </authorList>
    </citation>
    <scope>NUCLEOTIDE SEQUENCE [LARGE SCALE GENOMIC DNA]</scope>
    <source>
        <strain evidence="1 2">MEC069</strain>
    </source>
</reference>
<accession>A0A4Y8PYN5</accession>
<keyword evidence="2" id="KW-1185">Reference proteome</keyword>
<organism evidence="1 2">
    <name type="scientific">Paenibacillus athensensis</name>
    <dbReference type="NCBI Taxonomy" id="1967502"/>
    <lineage>
        <taxon>Bacteria</taxon>
        <taxon>Bacillati</taxon>
        <taxon>Bacillota</taxon>
        <taxon>Bacilli</taxon>
        <taxon>Bacillales</taxon>
        <taxon>Paenibacillaceae</taxon>
        <taxon>Paenibacillus</taxon>
    </lineage>
</organism>
<name>A0A4Y8PYN5_9BACL</name>